<accession>A0AAV7MZJ2</accession>
<keyword evidence="3" id="KW-1185">Reference proteome</keyword>
<evidence type="ECO:0000313" key="2">
    <source>
        <dbReference type="EMBL" id="KAJ1109193.1"/>
    </source>
</evidence>
<dbReference type="EMBL" id="JANPWB010000013">
    <property type="protein sequence ID" value="KAJ1109193.1"/>
    <property type="molecule type" value="Genomic_DNA"/>
</dbReference>
<dbReference type="Proteomes" id="UP001066276">
    <property type="component" value="Chromosome 9"/>
</dbReference>
<organism evidence="2 3">
    <name type="scientific">Pleurodeles waltl</name>
    <name type="common">Iberian ribbed newt</name>
    <dbReference type="NCBI Taxonomy" id="8319"/>
    <lineage>
        <taxon>Eukaryota</taxon>
        <taxon>Metazoa</taxon>
        <taxon>Chordata</taxon>
        <taxon>Craniata</taxon>
        <taxon>Vertebrata</taxon>
        <taxon>Euteleostomi</taxon>
        <taxon>Amphibia</taxon>
        <taxon>Batrachia</taxon>
        <taxon>Caudata</taxon>
        <taxon>Salamandroidea</taxon>
        <taxon>Salamandridae</taxon>
        <taxon>Pleurodelinae</taxon>
        <taxon>Pleurodeles</taxon>
    </lineage>
</organism>
<comment type="caution">
    <text evidence="2">The sequence shown here is derived from an EMBL/GenBank/DDBJ whole genome shotgun (WGS) entry which is preliminary data.</text>
</comment>
<name>A0AAV7MZJ2_PLEWA</name>
<gene>
    <name evidence="2" type="ORF">NDU88_006557</name>
</gene>
<feature type="compositionally biased region" description="Low complexity" evidence="1">
    <location>
        <begin position="31"/>
        <end position="43"/>
    </location>
</feature>
<evidence type="ECO:0000313" key="3">
    <source>
        <dbReference type="Proteomes" id="UP001066276"/>
    </source>
</evidence>
<feature type="region of interest" description="Disordered" evidence="1">
    <location>
        <begin position="1"/>
        <end position="43"/>
    </location>
</feature>
<reference evidence="2" key="1">
    <citation type="journal article" date="2022" name="bioRxiv">
        <title>Sequencing and chromosome-scale assembly of the giantPleurodeles waltlgenome.</title>
        <authorList>
            <person name="Brown T."/>
            <person name="Elewa A."/>
            <person name="Iarovenko S."/>
            <person name="Subramanian E."/>
            <person name="Araus A.J."/>
            <person name="Petzold A."/>
            <person name="Susuki M."/>
            <person name="Suzuki K.-i.T."/>
            <person name="Hayashi T."/>
            <person name="Toyoda A."/>
            <person name="Oliveira C."/>
            <person name="Osipova E."/>
            <person name="Leigh N.D."/>
            <person name="Simon A."/>
            <person name="Yun M.H."/>
        </authorList>
    </citation>
    <scope>NUCLEOTIDE SEQUENCE</scope>
    <source>
        <strain evidence="2">20211129_DDA</strain>
        <tissue evidence="2">Liver</tissue>
    </source>
</reference>
<proteinExistence type="predicted"/>
<sequence length="70" mass="7688">MGDCSTPQPKRPGGRATNLSADREPEEAEPLPEQAAAQAQARQVRLEGRDSIVRFCTERQQGFQSGEESM</sequence>
<evidence type="ECO:0000256" key="1">
    <source>
        <dbReference type="SAM" id="MobiDB-lite"/>
    </source>
</evidence>
<protein>
    <submittedName>
        <fullName evidence="2">Uncharacterized protein</fullName>
    </submittedName>
</protein>
<dbReference type="AlphaFoldDB" id="A0AAV7MZJ2"/>